<feature type="compositionally biased region" description="Basic and acidic residues" evidence="1">
    <location>
        <begin position="34"/>
        <end position="46"/>
    </location>
</feature>
<feature type="region of interest" description="Disordered" evidence="1">
    <location>
        <begin position="1"/>
        <end position="53"/>
    </location>
</feature>
<dbReference type="InterPro" id="IPR038765">
    <property type="entry name" value="Papain-like_cys_pep_sf"/>
</dbReference>
<organism evidence="3 4">
    <name type="scientific">Lolium multiflorum</name>
    <name type="common">Italian ryegrass</name>
    <name type="synonym">Lolium perenne subsp. multiflorum</name>
    <dbReference type="NCBI Taxonomy" id="4521"/>
    <lineage>
        <taxon>Eukaryota</taxon>
        <taxon>Viridiplantae</taxon>
        <taxon>Streptophyta</taxon>
        <taxon>Embryophyta</taxon>
        <taxon>Tracheophyta</taxon>
        <taxon>Spermatophyta</taxon>
        <taxon>Magnoliopsida</taxon>
        <taxon>Liliopsida</taxon>
        <taxon>Poales</taxon>
        <taxon>Poaceae</taxon>
        <taxon>BOP clade</taxon>
        <taxon>Pooideae</taxon>
        <taxon>Poodae</taxon>
        <taxon>Poeae</taxon>
        <taxon>Poeae Chloroplast Group 2 (Poeae type)</taxon>
        <taxon>Loliodinae</taxon>
        <taxon>Loliinae</taxon>
        <taxon>Lolium</taxon>
    </lineage>
</organism>
<dbReference type="AlphaFoldDB" id="A0AAD8X0W7"/>
<feature type="region of interest" description="Disordered" evidence="1">
    <location>
        <begin position="72"/>
        <end position="119"/>
    </location>
</feature>
<dbReference type="InterPro" id="IPR058352">
    <property type="entry name" value="DUF8039"/>
</dbReference>
<dbReference type="SUPFAM" id="SSF54001">
    <property type="entry name" value="Cysteine proteinases"/>
    <property type="match status" value="1"/>
</dbReference>
<sequence length="427" mass="46347">MVQKPTEKSATGDGEDRGSGDGEADGSGDGEADGSGHGENPSEKDGTLGLEIGSLGMGCEYDMKTGNLVESEKVKQQREINELKGQRQPDNTAGISQRRDSSVADSEAPPLRMIDGGPGDPVDGIKEQTPCDLHEVFRNLSVKVVVGFVLPAFGAEGEPATWHGNEIPAGYARVGVDSVVPSWETLQLVIPGGDGQWYIDACKENTSYIVADIPEDYYFRKEEIHIEMNELWQLFNLDALDKSLMSCYCLLKIIECISNKMFNVGFVDPDKVHHDTVKNNVEETGGNLLRFIGEQNFCDSILFPYNYSFHWILLNIQVDKGIVEVRDPLSRGLDGFRDLQHSPEAELAEARAELAAARSEIAASSAALAAAPPLPRPPPAAAVLQAIANDDDNIEFLPYDAEQRALVASFESLPGDADRRPAVTSEA</sequence>
<keyword evidence="4" id="KW-1185">Reference proteome</keyword>
<evidence type="ECO:0000256" key="1">
    <source>
        <dbReference type="SAM" id="MobiDB-lite"/>
    </source>
</evidence>
<accession>A0AAD8X0W7</accession>
<evidence type="ECO:0000313" key="3">
    <source>
        <dbReference type="EMBL" id="KAK1691760.1"/>
    </source>
</evidence>
<evidence type="ECO:0000313" key="4">
    <source>
        <dbReference type="Proteomes" id="UP001231189"/>
    </source>
</evidence>
<comment type="caution">
    <text evidence="3">The sequence shown here is derived from an EMBL/GenBank/DDBJ whole genome shotgun (WGS) entry which is preliminary data.</text>
</comment>
<dbReference type="PANTHER" id="PTHR33018">
    <property type="entry name" value="OS10G0338966 PROTEIN-RELATED"/>
    <property type="match status" value="1"/>
</dbReference>
<feature type="domain" description="DUF8039" evidence="2">
    <location>
        <begin position="120"/>
        <end position="195"/>
    </location>
</feature>
<gene>
    <name evidence="3" type="ORF">QYE76_008457</name>
</gene>
<dbReference type="Proteomes" id="UP001231189">
    <property type="component" value="Unassembled WGS sequence"/>
</dbReference>
<evidence type="ECO:0000259" key="2">
    <source>
        <dbReference type="Pfam" id="PF26133"/>
    </source>
</evidence>
<protein>
    <recommendedName>
        <fullName evidence="2">DUF8039 domain-containing protein</fullName>
    </recommendedName>
</protein>
<proteinExistence type="predicted"/>
<dbReference type="EMBL" id="JAUUTY010000001">
    <property type="protein sequence ID" value="KAK1691760.1"/>
    <property type="molecule type" value="Genomic_DNA"/>
</dbReference>
<feature type="compositionally biased region" description="Basic and acidic residues" evidence="1">
    <location>
        <begin position="72"/>
        <end position="87"/>
    </location>
</feature>
<reference evidence="3" key="1">
    <citation type="submission" date="2023-07" db="EMBL/GenBank/DDBJ databases">
        <title>A chromosome-level genome assembly of Lolium multiflorum.</title>
        <authorList>
            <person name="Chen Y."/>
            <person name="Copetti D."/>
            <person name="Kolliker R."/>
            <person name="Studer B."/>
        </authorList>
    </citation>
    <scope>NUCLEOTIDE SEQUENCE</scope>
    <source>
        <strain evidence="3">02402/16</strain>
        <tissue evidence="3">Leaf</tissue>
    </source>
</reference>
<name>A0AAD8X0W7_LOLMU</name>
<dbReference type="PANTHER" id="PTHR33018:SF34">
    <property type="entry name" value="OS02G0472350 PROTEIN"/>
    <property type="match status" value="1"/>
</dbReference>
<feature type="compositionally biased region" description="Acidic residues" evidence="1">
    <location>
        <begin position="22"/>
        <end position="32"/>
    </location>
</feature>
<dbReference type="Pfam" id="PF26133">
    <property type="entry name" value="DUF8039"/>
    <property type="match status" value="1"/>
</dbReference>